<dbReference type="AlphaFoldDB" id="A0A5J4LAQ3"/>
<sequence>MGDMRFSNSPEPSEHYIFGDSRTMVLECGIQWDSLPERSPVERERTAAHRAVRALAALCEGLIRPTTFGVTRSWVDEHPMPVDGVPPRWNWWMKTPQSPPDAHSRYVDPQVMEATTLDERTMLTLVDRVLDDPCETPEGTRLAWDEMVVDHTWARLSEPGRHIENEELRIDDHDSKARRVLIPLDRVHGDLWVTVPETMVWCPFLLRVDRSCGTAHPDGLDYDEFIELTIDVNWSFWWHPGEGRAMLDRAVNRVRRQGWRHAHPPASPR</sequence>
<protein>
    <submittedName>
        <fullName evidence="1">Uncharacterized protein</fullName>
    </submittedName>
</protein>
<comment type="caution">
    <text evidence="1">The sequence shown here is derived from an EMBL/GenBank/DDBJ whole genome shotgun (WGS) entry which is preliminary data.</text>
</comment>
<reference evidence="1 2" key="1">
    <citation type="submission" date="2019-10" db="EMBL/GenBank/DDBJ databases">
        <title>Whole genome shotgun sequence of Streptomyces angustmyceticus NBRC 3934.</title>
        <authorList>
            <person name="Hosoyama A."/>
            <person name="Ichikawa N."/>
            <person name="Kimura A."/>
            <person name="Kitahashi Y."/>
            <person name="Komaki H."/>
            <person name="Uohara A."/>
        </authorList>
    </citation>
    <scope>NUCLEOTIDE SEQUENCE [LARGE SCALE GENOMIC DNA]</scope>
    <source>
        <strain evidence="1 2">NBRC 3934</strain>
    </source>
</reference>
<name>A0A5J4LAQ3_9ACTN</name>
<dbReference type="EMBL" id="BLAG01000004">
    <property type="protein sequence ID" value="GES28386.1"/>
    <property type="molecule type" value="Genomic_DNA"/>
</dbReference>
<gene>
    <name evidence="1" type="ORF">San01_08730</name>
</gene>
<organism evidence="1 2">
    <name type="scientific">Streptomyces angustmyceticus</name>
    <dbReference type="NCBI Taxonomy" id="285578"/>
    <lineage>
        <taxon>Bacteria</taxon>
        <taxon>Bacillati</taxon>
        <taxon>Actinomycetota</taxon>
        <taxon>Actinomycetes</taxon>
        <taxon>Kitasatosporales</taxon>
        <taxon>Streptomycetaceae</taxon>
        <taxon>Streptomyces</taxon>
    </lineage>
</organism>
<proteinExistence type="predicted"/>
<accession>A0A5J4LAQ3</accession>
<evidence type="ECO:0000313" key="2">
    <source>
        <dbReference type="Proteomes" id="UP000325598"/>
    </source>
</evidence>
<dbReference type="Proteomes" id="UP000325598">
    <property type="component" value="Unassembled WGS sequence"/>
</dbReference>
<evidence type="ECO:0000313" key="1">
    <source>
        <dbReference type="EMBL" id="GES28386.1"/>
    </source>
</evidence>
<keyword evidence="2" id="KW-1185">Reference proteome</keyword>